<dbReference type="AlphaFoldDB" id="A0A2T7EAT2"/>
<dbReference type="EMBL" id="CM009751">
    <property type="protein sequence ID" value="PUZ64939.1"/>
    <property type="molecule type" value="Genomic_DNA"/>
</dbReference>
<accession>A0A2T7EAT2</accession>
<sequence>MTPPPRAVAAPPPPWPRSPSDGLGLVVFLADGRRWLASATATVYPVPRYSLRDPAEQRGGLSAEFGEAGAGGQQPPDHQRQGKHCRRGPPFLGCECATGGLMRLSTRLHAST</sequence>
<dbReference type="Proteomes" id="UP000244336">
    <property type="component" value="Chromosome 3"/>
</dbReference>
<feature type="region of interest" description="Disordered" evidence="1">
    <location>
        <begin position="52"/>
        <end position="89"/>
    </location>
</feature>
<name>A0A2T7EAT2_9POAL</name>
<feature type="compositionally biased region" description="Pro residues" evidence="1">
    <location>
        <begin position="1"/>
        <end position="17"/>
    </location>
</feature>
<reference evidence="2 3" key="1">
    <citation type="submission" date="2018-04" db="EMBL/GenBank/DDBJ databases">
        <title>WGS assembly of Panicum hallii var. hallii HAL2.</title>
        <authorList>
            <person name="Lovell J."/>
            <person name="Jenkins J."/>
            <person name="Lowry D."/>
            <person name="Mamidi S."/>
            <person name="Sreedasyam A."/>
            <person name="Weng X."/>
            <person name="Barry K."/>
            <person name="Bonette J."/>
            <person name="Campitelli B."/>
            <person name="Daum C."/>
            <person name="Gordon S."/>
            <person name="Gould B."/>
            <person name="Lipzen A."/>
            <person name="MacQueen A."/>
            <person name="Palacio-Mejia J."/>
            <person name="Plott C."/>
            <person name="Shakirov E."/>
            <person name="Shu S."/>
            <person name="Yoshinaga Y."/>
            <person name="Zane M."/>
            <person name="Rokhsar D."/>
            <person name="Grimwood J."/>
            <person name="Schmutz J."/>
            <person name="Juenger T."/>
        </authorList>
    </citation>
    <scope>NUCLEOTIDE SEQUENCE [LARGE SCALE GENOMIC DNA]</scope>
    <source>
        <strain evidence="3">cv. HAL2</strain>
    </source>
</reference>
<dbReference type="Gramene" id="PUZ64939">
    <property type="protein sequence ID" value="PUZ64939"/>
    <property type="gene ID" value="GQ55_3G183100"/>
</dbReference>
<protein>
    <submittedName>
        <fullName evidence="2">Uncharacterized protein</fullName>
    </submittedName>
</protein>
<evidence type="ECO:0000313" key="3">
    <source>
        <dbReference type="Proteomes" id="UP000244336"/>
    </source>
</evidence>
<gene>
    <name evidence="2" type="ORF">GQ55_3G183100</name>
</gene>
<proteinExistence type="predicted"/>
<keyword evidence="3" id="KW-1185">Reference proteome</keyword>
<feature type="region of interest" description="Disordered" evidence="1">
    <location>
        <begin position="1"/>
        <end position="22"/>
    </location>
</feature>
<organism evidence="2 3">
    <name type="scientific">Panicum hallii var. hallii</name>
    <dbReference type="NCBI Taxonomy" id="1504633"/>
    <lineage>
        <taxon>Eukaryota</taxon>
        <taxon>Viridiplantae</taxon>
        <taxon>Streptophyta</taxon>
        <taxon>Embryophyta</taxon>
        <taxon>Tracheophyta</taxon>
        <taxon>Spermatophyta</taxon>
        <taxon>Magnoliopsida</taxon>
        <taxon>Liliopsida</taxon>
        <taxon>Poales</taxon>
        <taxon>Poaceae</taxon>
        <taxon>PACMAD clade</taxon>
        <taxon>Panicoideae</taxon>
        <taxon>Panicodae</taxon>
        <taxon>Paniceae</taxon>
        <taxon>Panicinae</taxon>
        <taxon>Panicum</taxon>
        <taxon>Panicum sect. Panicum</taxon>
    </lineage>
</organism>
<evidence type="ECO:0000256" key="1">
    <source>
        <dbReference type="SAM" id="MobiDB-lite"/>
    </source>
</evidence>
<evidence type="ECO:0000313" key="2">
    <source>
        <dbReference type="EMBL" id="PUZ64939.1"/>
    </source>
</evidence>